<proteinExistence type="predicted"/>
<comment type="caution">
    <text evidence="1">The sequence shown here is derived from an EMBL/GenBank/DDBJ whole genome shotgun (WGS) entry which is preliminary data.</text>
</comment>
<dbReference type="AlphaFoldDB" id="A0A645DIU4"/>
<dbReference type="EMBL" id="VSSQ01036691">
    <property type="protein sequence ID" value="MPM89226.1"/>
    <property type="molecule type" value="Genomic_DNA"/>
</dbReference>
<gene>
    <name evidence="1" type="ORF">SDC9_136334</name>
</gene>
<sequence length="147" mass="16728">MTTRIADKKKFLPISPNYIEDEFTVIADTLKSGKPILMAAYAQHGSNNEYYRELTQKNVVIPKKGGIGAILLAQRTNSIIVPMAVDIDEHRMMTISIGKYLDLEKIENLDKFKVDKDETKLISEKLREQSEILMNSLRSMMPPAKLE</sequence>
<name>A0A645DIU4_9ZZZZ</name>
<organism evidence="1">
    <name type="scientific">bioreactor metagenome</name>
    <dbReference type="NCBI Taxonomy" id="1076179"/>
    <lineage>
        <taxon>unclassified sequences</taxon>
        <taxon>metagenomes</taxon>
        <taxon>ecological metagenomes</taxon>
    </lineage>
</organism>
<protein>
    <submittedName>
        <fullName evidence="1">Uncharacterized protein</fullName>
    </submittedName>
</protein>
<accession>A0A645DIU4</accession>
<reference evidence="1" key="1">
    <citation type="submission" date="2019-08" db="EMBL/GenBank/DDBJ databases">
        <authorList>
            <person name="Kucharzyk K."/>
            <person name="Murdoch R.W."/>
            <person name="Higgins S."/>
            <person name="Loffler F."/>
        </authorList>
    </citation>
    <scope>NUCLEOTIDE SEQUENCE</scope>
</reference>
<evidence type="ECO:0000313" key="1">
    <source>
        <dbReference type="EMBL" id="MPM89226.1"/>
    </source>
</evidence>